<sequence>MKKIRLVDQTEIEIYNITQSGDTLQIDILNGDATALEETFKDADNLSVIQYYIEEDLMIAYARFDQLQSYTKRMGQVLAVDYTIEDETTDSGFAETKADVLTVTLAKLPKIVDVANQTDQNTADIDYIAMETGVNV</sequence>
<accession>A0A8S5U360</accession>
<organism evidence="1">
    <name type="scientific">Siphoviridae sp. ctoyo6</name>
    <dbReference type="NCBI Taxonomy" id="2825674"/>
    <lineage>
        <taxon>Viruses</taxon>
        <taxon>Duplodnaviria</taxon>
        <taxon>Heunggongvirae</taxon>
        <taxon>Uroviricota</taxon>
        <taxon>Caudoviricetes</taxon>
    </lineage>
</organism>
<reference evidence="1" key="1">
    <citation type="journal article" date="2021" name="Proc. Natl. Acad. Sci. U.S.A.">
        <title>A Catalog of Tens of Thousands of Viruses from Human Metagenomes Reveals Hidden Associations with Chronic Diseases.</title>
        <authorList>
            <person name="Tisza M.J."/>
            <person name="Buck C.B."/>
        </authorList>
    </citation>
    <scope>NUCLEOTIDE SEQUENCE</scope>
    <source>
        <strain evidence="1">Ctoyo6</strain>
    </source>
</reference>
<dbReference type="EMBL" id="BK015998">
    <property type="protein sequence ID" value="DAF88913.1"/>
    <property type="molecule type" value="Genomic_DNA"/>
</dbReference>
<proteinExistence type="predicted"/>
<name>A0A8S5U360_9CAUD</name>
<evidence type="ECO:0000313" key="1">
    <source>
        <dbReference type="EMBL" id="DAF88913.1"/>
    </source>
</evidence>
<protein>
    <submittedName>
        <fullName evidence="1">Uncharacterized protein</fullName>
    </submittedName>
</protein>